<dbReference type="HOGENOM" id="CLU_1713845_0_0_1"/>
<organism evidence="3 4">
    <name type="scientific">Ophiocordyceps sinensis (strain Co18 / CGMCC 3.14243)</name>
    <name type="common">Yarsagumba caterpillar fungus</name>
    <name type="synonym">Hirsutella sinensis</name>
    <dbReference type="NCBI Taxonomy" id="911162"/>
    <lineage>
        <taxon>Eukaryota</taxon>
        <taxon>Fungi</taxon>
        <taxon>Dikarya</taxon>
        <taxon>Ascomycota</taxon>
        <taxon>Pezizomycotina</taxon>
        <taxon>Sordariomycetes</taxon>
        <taxon>Hypocreomycetidae</taxon>
        <taxon>Hypocreales</taxon>
        <taxon>Ophiocordycipitaceae</taxon>
        <taxon>Ophiocordyceps</taxon>
    </lineage>
</organism>
<dbReference type="Proteomes" id="UP000019374">
    <property type="component" value="Unassembled WGS sequence"/>
</dbReference>
<dbReference type="AlphaFoldDB" id="T5A492"/>
<keyword evidence="1" id="KW-0863">Zinc-finger</keyword>
<dbReference type="PROSITE" id="PS50157">
    <property type="entry name" value="ZINC_FINGER_C2H2_2"/>
    <property type="match status" value="1"/>
</dbReference>
<evidence type="ECO:0000259" key="2">
    <source>
        <dbReference type="PROSITE" id="PS50157"/>
    </source>
</evidence>
<evidence type="ECO:0000313" key="3">
    <source>
        <dbReference type="EMBL" id="EQL00280.1"/>
    </source>
</evidence>
<gene>
    <name evidence="3" type="ORF">OCS_04008</name>
</gene>
<dbReference type="InterPro" id="IPR013087">
    <property type="entry name" value="Znf_C2H2_type"/>
</dbReference>
<dbReference type="EMBL" id="KE652860">
    <property type="protein sequence ID" value="EQL00280.1"/>
    <property type="molecule type" value="Genomic_DNA"/>
</dbReference>
<evidence type="ECO:0000313" key="4">
    <source>
        <dbReference type="Proteomes" id="UP000019374"/>
    </source>
</evidence>
<dbReference type="GO" id="GO:0008270">
    <property type="term" value="F:zinc ion binding"/>
    <property type="evidence" value="ECO:0007669"/>
    <property type="project" value="UniProtKB-KW"/>
</dbReference>
<evidence type="ECO:0000256" key="1">
    <source>
        <dbReference type="PROSITE-ProRule" id="PRU00042"/>
    </source>
</evidence>
<keyword evidence="1" id="KW-0862">Zinc</keyword>
<proteinExistence type="predicted"/>
<accession>T5A492</accession>
<protein>
    <submittedName>
        <fullName evidence="3">Zinc finger domain-containing protein</fullName>
    </submittedName>
</protein>
<reference evidence="3 4" key="1">
    <citation type="journal article" date="2013" name="Chin. Sci. Bull.">
        <title>Genome survey uncovers the secrets of sex and lifestyle in caterpillar fungus.</title>
        <authorList>
            <person name="Hu X."/>
            <person name="Zhang Y."/>
            <person name="Xiao G."/>
            <person name="Zheng P."/>
            <person name="Xia Y."/>
            <person name="Zhang X."/>
            <person name="St Leger R.J."/>
            <person name="Liu X."/>
            <person name="Wang C."/>
        </authorList>
    </citation>
    <scope>NUCLEOTIDE SEQUENCE [LARGE SCALE GENOMIC DNA]</scope>
    <source>
        <strain evidence="4">Co18 / CGMCC 3.14243</strain>
        <tissue evidence="3">Fruit-body</tissue>
    </source>
</reference>
<keyword evidence="1" id="KW-0479">Metal-binding</keyword>
<name>T5A492_OPHSC</name>
<sequence>MVPPPAARPIAMSIARPVSPSAAAGPVPKAPPAPKPSTCRKCETLFTSRNALFKHLRRTYPGQQKAPVAVIATVPAPAVNAGCKTALTPALAVIEAVCATVLAAVVRRLTAFPATASASPTAAINAVSTTIPAAIPPDKLPQQHLLPAGNISP</sequence>
<feature type="domain" description="C2H2-type" evidence="2">
    <location>
        <begin position="37"/>
        <end position="65"/>
    </location>
</feature>